<evidence type="ECO:0000259" key="7">
    <source>
        <dbReference type="Pfam" id="PF16875"/>
    </source>
</evidence>
<dbReference type="Gene3D" id="3.20.20.70">
    <property type="entry name" value="Aldolase class I"/>
    <property type="match status" value="1"/>
</dbReference>
<dbReference type="Gene3D" id="2.70.98.60">
    <property type="entry name" value="alpha-galactosidase from lactobacil brevis"/>
    <property type="match status" value="2"/>
</dbReference>
<feature type="region of interest" description="Disordered" evidence="5">
    <location>
        <begin position="1"/>
        <end position="27"/>
    </location>
</feature>
<protein>
    <recommendedName>
        <fullName evidence="2">alpha-galactosidase</fullName>
        <ecNumber evidence="2">3.2.1.22</ecNumber>
    </recommendedName>
</protein>
<dbReference type="InterPro" id="IPR031704">
    <property type="entry name" value="Glyco_hydro_36_N"/>
</dbReference>
<feature type="compositionally biased region" description="Low complexity" evidence="5">
    <location>
        <begin position="533"/>
        <end position="568"/>
    </location>
</feature>
<evidence type="ECO:0000259" key="6">
    <source>
        <dbReference type="Pfam" id="PF16874"/>
    </source>
</evidence>
<evidence type="ECO:0000256" key="3">
    <source>
        <dbReference type="ARBA" id="ARBA00022801"/>
    </source>
</evidence>
<dbReference type="Pfam" id="PF02065">
    <property type="entry name" value="Melibiase"/>
    <property type="match status" value="1"/>
</dbReference>
<comment type="caution">
    <text evidence="8">The sequence shown here is derived from an EMBL/GenBank/DDBJ whole genome shotgun (WGS) entry which is preliminary data.</text>
</comment>
<dbReference type="FunFam" id="3.20.20.70:FF:000118">
    <property type="entry name" value="Alpha-galactosidase"/>
    <property type="match status" value="1"/>
</dbReference>
<feature type="region of interest" description="Disordered" evidence="5">
    <location>
        <begin position="336"/>
        <end position="460"/>
    </location>
</feature>
<feature type="domain" description="Glycosyl hydrolase family 36 N-terminal" evidence="7">
    <location>
        <begin position="620"/>
        <end position="849"/>
    </location>
</feature>
<dbReference type="PANTHER" id="PTHR43053:SF3">
    <property type="entry name" value="ALPHA-GALACTOSIDASE C-RELATED"/>
    <property type="match status" value="1"/>
</dbReference>
<feature type="compositionally biased region" description="Polar residues" evidence="5">
    <location>
        <begin position="422"/>
        <end position="442"/>
    </location>
</feature>
<sequence length="1485" mass="156495">MAMPSAHFRGSSRTKHSRSGSQTMSRAELKPGKAVFVEAQRLFLLQGRTTTYAFRIDRNGWLEHLYYGPSVEADDDLSYLRYANVTLPFDPRPTVPPPGEVVQGLASQGDAVLRATWRQWSELNRSTVEAARIENASWRLLNMRASRRNLAALAEAGDSSAAGTVDAPRVEMRSSVAAGEPGAGVGIKAQRGNAASLIAATHAAAGKLKSKGPARAAAKLAGPPRAAGGLKARDSGGAASTAPSPASQESAGAGAGAAEAAAAVLGSAVRAAAALPHAQGDTAGSGSAQAADDTAAAAMTLQRQLHELASHGGTHVRAAGDIHTMAAPHRSTVASARGMLHGTPGPGAGIPSQEPAPASGAAATSPPARRAGEGRSPGSSASPPHAAAASSAGPPTMRIPDRFSAAGGAAAAPGAGGWSPKPSLSSPLNQGATSSTVMTTHPSLPGMVPGVTSEGAAPGQSAAAANLGAIDVSPRHASPPSGHGTVPVLPAFAMPPPATTSPTATPCEAAVGADLTSCAPSAQAFGLLEDPAEATTSSSSQSRATSVATQSHTPGARPERPAAPASGAGETGAPKSLSRLAPRIGQPEADDDGQLGLEAFTDEFVRPHDGKTREVDEQAADDDTAAGKNMKLLEWSDAGTGDYRPPSFSVEYPDGSTISPLVYKRHMVHAGKMVMMTPHLPHVREEQPGDADDCTTVAITLEDTFTGLEVELVYTVFRDFDAIARRTIVHNCTADVIRCSRLMSITMDMYAEDHHMVQLSGAWAGERHVVRRKLEQGVSHVESRRGTSSHQHNPFIAITQGPPCEDSGEVVGFALIYSGNFRCEVDVSEAMRARVNVGMNPQLFRWNLNPGESVESPEAIIAYSAAGLGRLSGELHRVVRERIIPQRWRDFVCPVLLNTWEACYFQVTHDAVLSLARAAASVGVQLLMLDDGWFKDRHDDTSSLGDWTPDPVKLPFGLKCLAREVNSLGLAFGLWVEPEMVNVKSELYRRHPDWALQVKGRPRNEGRNQLVLDFANVEVVHYITETLCSLLASAPISAIKWDMNRHLSEVFSPALPARQQGEVAHRYMLGVYQVLATLNERFPQVLIETCSGGGGRFDLGMLFYSPQIWTSDNTDALARVKIQMGSSLVYPASTMGAHISSVPNHQTLRYTSLKTRFLLALSGTFGLELDLRSMRPEELAEMRQLVVLRKQLAPIVASGAMYRIWSPFDTNRGAWMFVLTAERKAEILREKTARREMRSAPKEPFRPRSTPAEAAAASLPMRVRPIGTPSPVEGSYWSPAVSKGMDPPMPPVPFVSGSTPPAGEAGSGKGSASSRGSSQAAASSRPSASPPGEDLEAAAAAGAAEAAAAAAEDGAGSAASEEGGEFTMARFGDEALSLMRPGDEAIIMAVCISKDTGHTLPRMRLRGLQGHKRYLVEELVPGTLRRAVGTGQIVHDPAHPVFQFGARRTLNLSGKALMTAGLPARFEFDGDSVCFHLYEAGLSTP</sequence>
<dbReference type="Gene3D" id="2.60.40.1180">
    <property type="entry name" value="Golgi alpha-mannosidase II"/>
    <property type="match status" value="1"/>
</dbReference>
<evidence type="ECO:0000313" key="9">
    <source>
        <dbReference type="Proteomes" id="UP000322899"/>
    </source>
</evidence>
<feature type="region of interest" description="Disordered" evidence="5">
    <location>
        <begin position="1230"/>
        <end position="1270"/>
    </location>
</feature>
<dbReference type="CDD" id="cd14791">
    <property type="entry name" value="GH36"/>
    <property type="match status" value="1"/>
</dbReference>
<keyword evidence="4" id="KW-0326">Glycosidase</keyword>
<feature type="compositionally biased region" description="Low complexity" evidence="5">
    <location>
        <begin position="355"/>
        <end position="395"/>
    </location>
</feature>
<dbReference type="OrthoDB" id="5795902at2759"/>
<dbReference type="InterPro" id="IPR002252">
    <property type="entry name" value="Glyco_hydro_36"/>
</dbReference>
<reference evidence="8 9" key="1">
    <citation type="submission" date="2019-07" db="EMBL/GenBank/DDBJ databases">
        <title>Genomes of Cafeteria roenbergensis.</title>
        <authorList>
            <person name="Fischer M.G."/>
            <person name="Hackl T."/>
            <person name="Roman M."/>
        </authorList>
    </citation>
    <scope>NUCLEOTIDE SEQUENCE [LARGE SCALE GENOMIC DNA]</scope>
    <source>
        <strain evidence="8 9">E4-10P</strain>
    </source>
</reference>
<proteinExistence type="predicted"/>
<feature type="domain" description="Glycosyl hydrolase family 36 C-terminal" evidence="6">
    <location>
        <begin position="1382"/>
        <end position="1477"/>
    </location>
</feature>
<evidence type="ECO:0000256" key="1">
    <source>
        <dbReference type="ARBA" id="ARBA00001255"/>
    </source>
</evidence>
<feature type="region of interest" description="Disordered" evidence="5">
    <location>
        <begin position="602"/>
        <end position="628"/>
    </location>
</feature>
<feature type="compositionally biased region" description="Basic and acidic residues" evidence="5">
    <location>
        <begin position="603"/>
        <end position="616"/>
    </location>
</feature>
<dbReference type="EMBL" id="VLTO01000005">
    <property type="protein sequence ID" value="KAA0177152.1"/>
    <property type="molecule type" value="Genomic_DNA"/>
</dbReference>
<keyword evidence="3" id="KW-0378">Hydrolase</keyword>
<dbReference type="GO" id="GO:0016052">
    <property type="term" value="P:carbohydrate catabolic process"/>
    <property type="evidence" value="ECO:0007669"/>
    <property type="project" value="InterPro"/>
</dbReference>
<feature type="region of interest" description="Disordered" evidence="5">
    <location>
        <begin position="215"/>
        <end position="253"/>
    </location>
</feature>
<organism evidence="8 9">
    <name type="scientific">Cafeteria roenbergensis</name>
    <name type="common">Marine flagellate</name>
    <dbReference type="NCBI Taxonomy" id="33653"/>
    <lineage>
        <taxon>Eukaryota</taxon>
        <taxon>Sar</taxon>
        <taxon>Stramenopiles</taxon>
        <taxon>Bigyra</taxon>
        <taxon>Opalozoa</taxon>
        <taxon>Bicosoecida</taxon>
        <taxon>Cafeteriaceae</taxon>
        <taxon>Cafeteria</taxon>
    </lineage>
</organism>
<evidence type="ECO:0000256" key="2">
    <source>
        <dbReference type="ARBA" id="ARBA00012755"/>
    </source>
</evidence>
<dbReference type="EC" id="3.2.1.22" evidence="2"/>
<evidence type="ECO:0000313" key="8">
    <source>
        <dbReference type="EMBL" id="KAA0177152.1"/>
    </source>
</evidence>
<dbReference type="InterPro" id="IPR038417">
    <property type="entry name" value="Alpga-gal_N_sf"/>
</dbReference>
<evidence type="ECO:0000256" key="5">
    <source>
        <dbReference type="SAM" id="MobiDB-lite"/>
    </source>
</evidence>
<dbReference type="Pfam" id="PF16875">
    <property type="entry name" value="Glyco_hydro_36N"/>
    <property type="match status" value="1"/>
</dbReference>
<dbReference type="InterPro" id="IPR013780">
    <property type="entry name" value="Glyco_hydro_b"/>
</dbReference>
<dbReference type="InterPro" id="IPR050985">
    <property type="entry name" value="Alpha-glycosidase_related"/>
</dbReference>
<dbReference type="GO" id="GO:0004557">
    <property type="term" value="F:alpha-galactosidase activity"/>
    <property type="evidence" value="ECO:0007669"/>
    <property type="project" value="UniProtKB-EC"/>
</dbReference>
<feature type="region of interest" description="Disordered" evidence="5">
    <location>
        <begin position="531"/>
        <end position="578"/>
    </location>
</feature>
<dbReference type="Proteomes" id="UP000322899">
    <property type="component" value="Unassembled WGS sequence"/>
</dbReference>
<feature type="compositionally biased region" description="Low complexity" evidence="5">
    <location>
        <begin position="1300"/>
        <end position="1341"/>
    </location>
</feature>
<dbReference type="InterPro" id="IPR031705">
    <property type="entry name" value="Glyco_hydro_36_C"/>
</dbReference>
<evidence type="ECO:0000256" key="4">
    <source>
        <dbReference type="ARBA" id="ARBA00023295"/>
    </source>
</evidence>
<dbReference type="PRINTS" id="PR00743">
    <property type="entry name" value="GLHYDRLASE36"/>
</dbReference>
<name>A0A5A8EHW6_CAFRO</name>
<dbReference type="PANTHER" id="PTHR43053">
    <property type="entry name" value="GLYCOSIDASE FAMILY 31"/>
    <property type="match status" value="1"/>
</dbReference>
<dbReference type="InterPro" id="IPR013785">
    <property type="entry name" value="Aldolase_TIM"/>
</dbReference>
<gene>
    <name evidence="8" type="ORF">FNF27_01482</name>
</gene>
<dbReference type="Pfam" id="PF16874">
    <property type="entry name" value="Glyco_hydro_36C"/>
    <property type="match status" value="1"/>
</dbReference>
<comment type="catalytic activity">
    <reaction evidence="1">
        <text>Hydrolysis of terminal, non-reducing alpha-D-galactose residues in alpha-D-galactosides, including galactose oligosaccharides, galactomannans and galactolipids.</text>
        <dbReference type="EC" id="3.2.1.22"/>
    </reaction>
</comment>
<feature type="compositionally biased region" description="Basic and acidic residues" evidence="5">
    <location>
        <begin position="1230"/>
        <end position="1246"/>
    </location>
</feature>
<accession>A0A5A8EHW6</accession>
<dbReference type="InterPro" id="IPR017853">
    <property type="entry name" value="GH"/>
</dbReference>
<feature type="region of interest" description="Disordered" evidence="5">
    <location>
        <begin position="1288"/>
        <end position="1341"/>
    </location>
</feature>
<dbReference type="SUPFAM" id="SSF51445">
    <property type="entry name" value="(Trans)glycosidases"/>
    <property type="match status" value="1"/>
</dbReference>